<name>A0A915JFY2_ROMCU</name>
<organism evidence="1 2">
    <name type="scientific">Romanomermis culicivorax</name>
    <name type="common">Nematode worm</name>
    <dbReference type="NCBI Taxonomy" id="13658"/>
    <lineage>
        <taxon>Eukaryota</taxon>
        <taxon>Metazoa</taxon>
        <taxon>Ecdysozoa</taxon>
        <taxon>Nematoda</taxon>
        <taxon>Enoplea</taxon>
        <taxon>Dorylaimia</taxon>
        <taxon>Mermithida</taxon>
        <taxon>Mermithoidea</taxon>
        <taxon>Mermithidae</taxon>
        <taxon>Romanomermis</taxon>
    </lineage>
</organism>
<accession>A0A915JFY2</accession>
<reference evidence="2" key="1">
    <citation type="submission" date="2022-11" db="UniProtKB">
        <authorList>
            <consortium name="WormBaseParasite"/>
        </authorList>
    </citation>
    <scope>IDENTIFICATION</scope>
</reference>
<evidence type="ECO:0000313" key="1">
    <source>
        <dbReference type="Proteomes" id="UP000887565"/>
    </source>
</evidence>
<evidence type="ECO:0000313" key="2">
    <source>
        <dbReference type="WBParaSite" id="nRc.2.0.1.t25104-RA"/>
    </source>
</evidence>
<dbReference type="WBParaSite" id="nRc.2.0.1.t25104-RA">
    <property type="protein sequence ID" value="nRc.2.0.1.t25104-RA"/>
    <property type="gene ID" value="nRc.2.0.1.g25104"/>
</dbReference>
<keyword evidence="1" id="KW-1185">Reference proteome</keyword>
<proteinExistence type="predicted"/>
<protein>
    <submittedName>
        <fullName evidence="2">Uncharacterized protein</fullName>
    </submittedName>
</protein>
<dbReference type="Proteomes" id="UP000887565">
    <property type="component" value="Unplaced"/>
</dbReference>
<dbReference type="AlphaFoldDB" id="A0A915JFY2"/>
<sequence length="87" mass="9913">MRCPRSAQTTPTTPSALLCDTKDPFGYPEAEQYRGIFSTNLTTSTINNRQKYIAHRKVDIEISDQKIPNTLNKYLMCALNLTLTQEM</sequence>